<keyword evidence="1" id="KW-0732">Signal</keyword>
<feature type="signal peptide" evidence="1">
    <location>
        <begin position="1"/>
        <end position="21"/>
    </location>
</feature>
<dbReference type="Proteomes" id="UP000251002">
    <property type="component" value="Unassembled WGS sequence"/>
</dbReference>
<accession>A0A365KR54</accession>
<evidence type="ECO:0000256" key="1">
    <source>
        <dbReference type="SAM" id="SignalP"/>
    </source>
</evidence>
<dbReference type="EMBL" id="QLZR01000005">
    <property type="protein sequence ID" value="RAZ75596.1"/>
    <property type="molecule type" value="Genomic_DNA"/>
</dbReference>
<keyword evidence="3" id="KW-1185">Reference proteome</keyword>
<dbReference type="RefSeq" id="WP_133257396.1">
    <property type="nucleotide sequence ID" value="NZ_QLZR01000005.1"/>
</dbReference>
<protein>
    <submittedName>
        <fullName evidence="2">Uncharacterized protein</fullName>
    </submittedName>
</protein>
<proteinExistence type="predicted"/>
<reference evidence="2 3" key="1">
    <citation type="submission" date="2018-06" db="EMBL/GenBank/DDBJ databases">
        <title>The draft genome sequences of strains SCU63 and S1.</title>
        <authorList>
            <person name="Gan L."/>
        </authorList>
    </citation>
    <scope>NUCLEOTIDE SEQUENCE [LARGE SCALE GENOMIC DNA]</scope>
    <source>
        <strain evidence="2 3">SCU63</strain>
    </source>
</reference>
<sequence>MLRLLTLILFTFLTIPSTALATSTPPPANLGEQEMMQENIPDSVSTTARVLEIIEEGTELDEMT</sequence>
<dbReference type="AlphaFoldDB" id="A0A365KR54"/>
<feature type="non-terminal residue" evidence="2">
    <location>
        <position position="64"/>
    </location>
</feature>
<feature type="chain" id="PRO_5016727977" evidence="1">
    <location>
        <begin position="22"/>
        <end position="64"/>
    </location>
</feature>
<gene>
    <name evidence="2" type="ORF">DP120_12375</name>
</gene>
<comment type="caution">
    <text evidence="2">The sequence shown here is derived from an EMBL/GenBank/DDBJ whole genome shotgun (WGS) entry which is preliminary data.</text>
</comment>
<evidence type="ECO:0000313" key="2">
    <source>
        <dbReference type="EMBL" id="RAZ75596.1"/>
    </source>
</evidence>
<organism evidence="2 3">
    <name type="scientific">Planococcus halotolerans</name>
    <dbReference type="NCBI Taxonomy" id="2233542"/>
    <lineage>
        <taxon>Bacteria</taxon>
        <taxon>Bacillati</taxon>
        <taxon>Bacillota</taxon>
        <taxon>Bacilli</taxon>
        <taxon>Bacillales</taxon>
        <taxon>Caryophanaceae</taxon>
        <taxon>Planococcus</taxon>
    </lineage>
</organism>
<evidence type="ECO:0000313" key="3">
    <source>
        <dbReference type="Proteomes" id="UP000251002"/>
    </source>
</evidence>
<name>A0A365KR54_9BACL</name>